<accession>A0A6A6HA61</accession>
<dbReference type="Proteomes" id="UP000800092">
    <property type="component" value="Unassembled WGS sequence"/>
</dbReference>
<keyword evidence="2" id="KW-1185">Reference proteome</keyword>
<dbReference type="EMBL" id="ML991798">
    <property type="protein sequence ID" value="KAF2234423.1"/>
    <property type="molecule type" value="Genomic_DNA"/>
</dbReference>
<name>A0A6A6HA61_VIRVR</name>
<evidence type="ECO:0000313" key="1">
    <source>
        <dbReference type="EMBL" id="KAF2234423.1"/>
    </source>
</evidence>
<protein>
    <submittedName>
        <fullName evidence="1">Uncharacterized protein</fullName>
    </submittedName>
</protein>
<reference evidence="1" key="1">
    <citation type="journal article" date="2020" name="Stud. Mycol.">
        <title>101 Dothideomycetes genomes: a test case for predicting lifestyles and emergence of pathogens.</title>
        <authorList>
            <person name="Haridas S."/>
            <person name="Albert R."/>
            <person name="Binder M."/>
            <person name="Bloem J."/>
            <person name="Labutti K."/>
            <person name="Salamov A."/>
            <person name="Andreopoulos B."/>
            <person name="Baker S."/>
            <person name="Barry K."/>
            <person name="Bills G."/>
            <person name="Bluhm B."/>
            <person name="Cannon C."/>
            <person name="Castanera R."/>
            <person name="Culley D."/>
            <person name="Daum C."/>
            <person name="Ezra D."/>
            <person name="Gonzalez J."/>
            <person name="Henrissat B."/>
            <person name="Kuo A."/>
            <person name="Liang C."/>
            <person name="Lipzen A."/>
            <person name="Lutzoni F."/>
            <person name="Magnuson J."/>
            <person name="Mondo S."/>
            <person name="Nolan M."/>
            <person name="Ohm R."/>
            <person name="Pangilinan J."/>
            <person name="Park H.-J."/>
            <person name="Ramirez L."/>
            <person name="Alfaro M."/>
            <person name="Sun H."/>
            <person name="Tritt A."/>
            <person name="Yoshinaga Y."/>
            <person name="Zwiers L.-H."/>
            <person name="Turgeon B."/>
            <person name="Goodwin S."/>
            <person name="Spatafora J."/>
            <person name="Crous P."/>
            <person name="Grigoriev I."/>
        </authorList>
    </citation>
    <scope>NUCLEOTIDE SEQUENCE</scope>
    <source>
        <strain evidence="1">Tuck. ex Michener</strain>
    </source>
</reference>
<evidence type="ECO:0000313" key="2">
    <source>
        <dbReference type="Proteomes" id="UP000800092"/>
    </source>
</evidence>
<organism evidence="1 2">
    <name type="scientific">Viridothelium virens</name>
    <name type="common">Speckled blister lichen</name>
    <name type="synonym">Trypethelium virens</name>
    <dbReference type="NCBI Taxonomy" id="1048519"/>
    <lineage>
        <taxon>Eukaryota</taxon>
        <taxon>Fungi</taxon>
        <taxon>Dikarya</taxon>
        <taxon>Ascomycota</taxon>
        <taxon>Pezizomycotina</taxon>
        <taxon>Dothideomycetes</taxon>
        <taxon>Dothideomycetes incertae sedis</taxon>
        <taxon>Trypetheliales</taxon>
        <taxon>Trypetheliaceae</taxon>
        <taxon>Viridothelium</taxon>
    </lineage>
</organism>
<proteinExistence type="predicted"/>
<sequence length="181" mass="20015">MKVTPTQNPIEQHGEQLSTNVKNSLAAMPEFITEGATTHQNAVGTCLPSIPGLKRSKTEFPAEQLIAWSAMIRTKNTTEISVVSVRSSWLFSWCPVVWLQYSHYARPSFNSDQGLNFLFVVYQNSVLELSRTSPAMTFGWDATCKLGSSSSGNGFSTRTLLINNLSPSLIKPTLHVTFIIM</sequence>
<gene>
    <name evidence="1" type="ORF">EV356DRAFT_150502</name>
</gene>
<dbReference type="AlphaFoldDB" id="A0A6A6HA61"/>